<dbReference type="Gene3D" id="3.60.10.10">
    <property type="entry name" value="Endonuclease/exonuclease/phosphatase"/>
    <property type="match status" value="1"/>
</dbReference>
<evidence type="ECO:0000256" key="4">
    <source>
        <dbReference type="ARBA" id="ARBA00022722"/>
    </source>
</evidence>
<keyword evidence="7" id="KW-0378">Hydrolase</keyword>
<feature type="domain" description="Endonuclease/exonuclease/phosphatase" evidence="11">
    <location>
        <begin position="51"/>
        <end position="296"/>
    </location>
</feature>
<evidence type="ECO:0000256" key="6">
    <source>
        <dbReference type="ARBA" id="ARBA00022763"/>
    </source>
</evidence>
<dbReference type="GO" id="GO:0003697">
    <property type="term" value="F:single-stranded DNA binding"/>
    <property type="evidence" value="ECO:0007669"/>
    <property type="project" value="TreeGrafter"/>
</dbReference>
<dbReference type="AlphaFoldDB" id="A0AAW2YX41"/>
<keyword evidence="4" id="KW-0540">Nuclease</keyword>
<evidence type="ECO:0000256" key="1">
    <source>
        <dbReference type="ARBA" id="ARBA00001936"/>
    </source>
</evidence>
<dbReference type="SUPFAM" id="SSF56219">
    <property type="entry name" value="DNase I-like"/>
    <property type="match status" value="1"/>
</dbReference>
<accession>A0AAW2YX41</accession>
<dbReference type="Pfam" id="PF03372">
    <property type="entry name" value="Exo_endo_phos"/>
    <property type="match status" value="1"/>
</dbReference>
<protein>
    <submittedName>
        <fullName evidence="12">Tyrosyl-DNA phosphodiesterase</fullName>
    </submittedName>
</protein>
<evidence type="ECO:0000259" key="11">
    <source>
        <dbReference type="Pfam" id="PF03372"/>
    </source>
</evidence>
<keyword evidence="5" id="KW-0479">Metal-binding</keyword>
<dbReference type="GO" id="GO:0006302">
    <property type="term" value="P:double-strand break repair"/>
    <property type="evidence" value="ECO:0007669"/>
    <property type="project" value="TreeGrafter"/>
</dbReference>
<comment type="caution">
    <text evidence="12">The sequence shown here is derived from an EMBL/GenBank/DDBJ whole genome shotgun (WGS) entry which is preliminary data.</text>
</comment>
<evidence type="ECO:0000256" key="3">
    <source>
        <dbReference type="ARBA" id="ARBA00004322"/>
    </source>
</evidence>
<sequence>MGGLFSKSAGISRNSEISRRAISYIYNNLEWVEANTKQIATNVDSKTLKVATYNVWFDAFEQDARYNTLLSMLSTLDLDAFCLQEVTQPFIKCLLCQKWVQDNYTLANARGFYENSYGVLVAVNKRIKGGIFFETKLETEMGRSIMSYEFKVNNQSACISTVHLESLNTRETRRKQMMVMSDIHQEFGLSIWMGDLNFDSERNWIKNNDPLEESNLQTLFPNHHDVWRLLKYPNLGKTFDTVTNLMINRQNYEQMRYDRILFKDEKNQWRATDVCLLGDESIGVTDKGRNIFPSDHYGLYCVFESTST</sequence>
<evidence type="ECO:0000256" key="5">
    <source>
        <dbReference type="ARBA" id="ARBA00022723"/>
    </source>
</evidence>
<evidence type="ECO:0000256" key="8">
    <source>
        <dbReference type="ARBA" id="ARBA00022842"/>
    </source>
</evidence>
<dbReference type="Proteomes" id="UP001431209">
    <property type="component" value="Unassembled WGS sequence"/>
</dbReference>
<organism evidence="12 13">
    <name type="scientific">Acrasis kona</name>
    <dbReference type="NCBI Taxonomy" id="1008807"/>
    <lineage>
        <taxon>Eukaryota</taxon>
        <taxon>Discoba</taxon>
        <taxon>Heterolobosea</taxon>
        <taxon>Tetramitia</taxon>
        <taxon>Eutetramitia</taxon>
        <taxon>Acrasidae</taxon>
        <taxon>Acrasis</taxon>
    </lineage>
</organism>
<keyword evidence="13" id="KW-1185">Reference proteome</keyword>
<evidence type="ECO:0000256" key="2">
    <source>
        <dbReference type="ARBA" id="ARBA00001946"/>
    </source>
</evidence>
<evidence type="ECO:0000256" key="7">
    <source>
        <dbReference type="ARBA" id="ARBA00022801"/>
    </source>
</evidence>
<keyword evidence="6" id="KW-0227">DNA damage</keyword>
<dbReference type="GO" id="GO:0070260">
    <property type="term" value="F:5'-tyrosyl-DNA phosphodiesterase activity"/>
    <property type="evidence" value="ECO:0007669"/>
    <property type="project" value="TreeGrafter"/>
</dbReference>
<dbReference type="CDD" id="cd09080">
    <property type="entry name" value="TDP2"/>
    <property type="match status" value="1"/>
</dbReference>
<dbReference type="GO" id="GO:0004518">
    <property type="term" value="F:nuclease activity"/>
    <property type="evidence" value="ECO:0007669"/>
    <property type="project" value="UniProtKB-KW"/>
</dbReference>
<keyword evidence="8" id="KW-0460">Magnesium</keyword>
<reference evidence="12 13" key="1">
    <citation type="submission" date="2024-03" db="EMBL/GenBank/DDBJ databases">
        <title>The Acrasis kona genome and developmental transcriptomes reveal deep origins of eukaryotic multicellular pathways.</title>
        <authorList>
            <person name="Sheikh S."/>
            <person name="Fu C.-J."/>
            <person name="Brown M.W."/>
            <person name="Baldauf S.L."/>
        </authorList>
    </citation>
    <scope>NUCLEOTIDE SEQUENCE [LARGE SCALE GENOMIC DNA]</scope>
    <source>
        <strain evidence="12 13">ATCC MYA-3509</strain>
    </source>
</reference>
<dbReference type="GO" id="GO:0046872">
    <property type="term" value="F:metal ion binding"/>
    <property type="evidence" value="ECO:0007669"/>
    <property type="project" value="UniProtKB-KW"/>
</dbReference>
<dbReference type="GO" id="GO:0005737">
    <property type="term" value="C:cytoplasm"/>
    <property type="evidence" value="ECO:0007669"/>
    <property type="project" value="TreeGrafter"/>
</dbReference>
<evidence type="ECO:0000256" key="10">
    <source>
        <dbReference type="ARBA" id="ARBA00023242"/>
    </source>
</evidence>
<comment type="cofactor">
    <cofactor evidence="2">
        <name>Mg(2+)</name>
        <dbReference type="ChEBI" id="CHEBI:18420"/>
    </cofactor>
</comment>
<dbReference type="InterPro" id="IPR051547">
    <property type="entry name" value="TDP2-like"/>
</dbReference>
<comment type="subcellular location">
    <subcellularLocation>
        <location evidence="3">Nucleus</location>
        <location evidence="3">PML body</location>
    </subcellularLocation>
</comment>
<dbReference type="EMBL" id="JAOPGA020000754">
    <property type="protein sequence ID" value="KAL0481335.1"/>
    <property type="molecule type" value="Genomic_DNA"/>
</dbReference>
<comment type="cofactor">
    <cofactor evidence="1">
        <name>Mn(2+)</name>
        <dbReference type="ChEBI" id="CHEBI:29035"/>
    </cofactor>
</comment>
<evidence type="ECO:0000313" key="12">
    <source>
        <dbReference type="EMBL" id="KAL0481335.1"/>
    </source>
</evidence>
<name>A0AAW2YX41_9EUKA</name>
<dbReference type="PANTHER" id="PTHR15822:SF4">
    <property type="entry name" value="TYROSYL-DNA PHOSPHODIESTERASE 2"/>
    <property type="match status" value="1"/>
</dbReference>
<keyword evidence="10" id="KW-0539">Nucleus</keyword>
<gene>
    <name evidence="12" type="ORF">AKO1_004881</name>
</gene>
<dbReference type="PANTHER" id="PTHR15822">
    <property type="entry name" value="TRAF AND TNF RECEPTOR-ASSOCIATED PROTEIN"/>
    <property type="match status" value="1"/>
</dbReference>
<dbReference type="InterPro" id="IPR005135">
    <property type="entry name" value="Endo/exonuclease/phosphatase"/>
</dbReference>
<keyword evidence="9" id="KW-0234">DNA repair</keyword>
<dbReference type="InterPro" id="IPR036691">
    <property type="entry name" value="Endo/exonu/phosph_ase_sf"/>
</dbReference>
<proteinExistence type="predicted"/>
<evidence type="ECO:0000313" key="13">
    <source>
        <dbReference type="Proteomes" id="UP001431209"/>
    </source>
</evidence>
<evidence type="ECO:0000256" key="9">
    <source>
        <dbReference type="ARBA" id="ARBA00023204"/>
    </source>
</evidence>